<dbReference type="Proteomes" id="UP000051887">
    <property type="component" value="Unassembled WGS sequence"/>
</dbReference>
<evidence type="ECO:0000259" key="6">
    <source>
        <dbReference type="Pfam" id="PF00535"/>
    </source>
</evidence>
<protein>
    <submittedName>
        <fullName evidence="7 8">Glycosyl transferase</fullName>
    </submittedName>
</protein>
<dbReference type="Pfam" id="PF00535">
    <property type="entry name" value="Glycos_transf_2"/>
    <property type="match status" value="1"/>
</dbReference>
<proteinExistence type="predicted"/>
<keyword evidence="5" id="KW-0472">Membrane</keyword>
<name>A0A0P1FRB5_9RHOB</name>
<dbReference type="Gene3D" id="3.90.550.10">
    <property type="entry name" value="Spore Coat Polysaccharide Biosynthesis Protein SpsA, Chain A"/>
    <property type="match status" value="1"/>
</dbReference>
<dbReference type="InterPro" id="IPR001173">
    <property type="entry name" value="Glyco_trans_2-like"/>
</dbReference>
<dbReference type="PANTHER" id="PTHR43646:SF2">
    <property type="entry name" value="GLYCOSYLTRANSFERASE 2-LIKE DOMAIN-CONTAINING PROTEIN"/>
    <property type="match status" value="1"/>
</dbReference>
<dbReference type="InterPro" id="IPR029044">
    <property type="entry name" value="Nucleotide-diphossugar_trans"/>
</dbReference>
<evidence type="ECO:0000256" key="4">
    <source>
        <dbReference type="ARBA" id="ARBA00022679"/>
    </source>
</evidence>
<dbReference type="AlphaFoldDB" id="A0A0P1FRB5"/>
<evidence type="ECO:0000313" key="8">
    <source>
        <dbReference type="EMBL" id="CUH71277.1"/>
    </source>
</evidence>
<dbReference type="Proteomes" id="UP000051086">
    <property type="component" value="Unassembled WGS sequence"/>
</dbReference>
<organism evidence="8 10">
    <name type="scientific">Thalassovita autumnalis</name>
    <dbReference type="NCBI Taxonomy" id="2072972"/>
    <lineage>
        <taxon>Bacteria</taxon>
        <taxon>Pseudomonadati</taxon>
        <taxon>Pseudomonadota</taxon>
        <taxon>Alphaproteobacteria</taxon>
        <taxon>Rhodobacterales</taxon>
        <taxon>Roseobacteraceae</taxon>
        <taxon>Thalassovita</taxon>
    </lineage>
</organism>
<evidence type="ECO:0000256" key="1">
    <source>
        <dbReference type="ARBA" id="ARBA00004236"/>
    </source>
</evidence>
<dbReference type="PANTHER" id="PTHR43646">
    <property type="entry name" value="GLYCOSYLTRANSFERASE"/>
    <property type="match status" value="1"/>
</dbReference>
<evidence type="ECO:0000313" key="10">
    <source>
        <dbReference type="Proteomes" id="UP000051887"/>
    </source>
</evidence>
<keyword evidence="3" id="KW-0328">Glycosyltransferase</keyword>
<evidence type="ECO:0000256" key="5">
    <source>
        <dbReference type="ARBA" id="ARBA00023136"/>
    </source>
</evidence>
<comment type="subcellular location">
    <subcellularLocation>
        <location evidence="1">Cell membrane</location>
    </subcellularLocation>
</comment>
<gene>
    <name evidence="7" type="ORF">TL5118_01830</name>
    <name evidence="8" type="ORF">TL5120_01063</name>
</gene>
<keyword evidence="9" id="KW-1185">Reference proteome</keyword>
<feature type="domain" description="Glycosyltransferase 2-like" evidence="6">
    <location>
        <begin position="3"/>
        <end position="129"/>
    </location>
</feature>
<keyword evidence="2" id="KW-1003">Cell membrane</keyword>
<evidence type="ECO:0000256" key="2">
    <source>
        <dbReference type="ARBA" id="ARBA00022475"/>
    </source>
</evidence>
<dbReference type="SUPFAM" id="SSF53448">
    <property type="entry name" value="Nucleotide-diphospho-sugar transferases"/>
    <property type="match status" value="1"/>
</dbReference>
<accession>A0A0P1FRB5</accession>
<dbReference type="GO" id="GO:0005886">
    <property type="term" value="C:plasma membrane"/>
    <property type="evidence" value="ECO:0007669"/>
    <property type="project" value="UniProtKB-SubCell"/>
</dbReference>
<dbReference type="RefSeq" id="WP_058242596.1">
    <property type="nucleotide sequence ID" value="NZ_CYSB01000026.1"/>
</dbReference>
<dbReference type="EMBL" id="CYSC01000017">
    <property type="protein sequence ID" value="CUH71277.1"/>
    <property type="molecule type" value="Genomic_DNA"/>
</dbReference>
<keyword evidence="4 8" id="KW-0808">Transferase</keyword>
<evidence type="ECO:0000256" key="3">
    <source>
        <dbReference type="ARBA" id="ARBA00022676"/>
    </source>
</evidence>
<evidence type="ECO:0000313" key="7">
    <source>
        <dbReference type="EMBL" id="CUH66581.1"/>
    </source>
</evidence>
<reference evidence="8 10" key="1">
    <citation type="submission" date="2015-09" db="EMBL/GenBank/DDBJ databases">
        <authorList>
            <consortium name="Swine Surveillance"/>
        </authorList>
    </citation>
    <scope>NUCLEOTIDE SEQUENCE [LARGE SCALE GENOMIC DNA]</scope>
    <source>
        <strain evidence="8 10">5120</strain>
    </source>
</reference>
<dbReference type="EMBL" id="CYSB01000026">
    <property type="protein sequence ID" value="CUH66581.1"/>
    <property type="molecule type" value="Genomic_DNA"/>
</dbReference>
<dbReference type="OrthoDB" id="9797391at2"/>
<dbReference type="GO" id="GO:0016757">
    <property type="term" value="F:glycosyltransferase activity"/>
    <property type="evidence" value="ECO:0007669"/>
    <property type="project" value="UniProtKB-KW"/>
</dbReference>
<evidence type="ECO:0000313" key="9">
    <source>
        <dbReference type="Proteomes" id="UP000051086"/>
    </source>
</evidence>
<reference evidence="7 9" key="2">
    <citation type="submission" date="2015-09" db="EMBL/GenBank/DDBJ databases">
        <authorList>
            <person name="Rodrigo-Torres L."/>
            <person name="Arahal D.R."/>
        </authorList>
    </citation>
    <scope>NUCLEOTIDE SEQUENCE [LARGE SCALE GENOMIC DNA]</scope>
    <source>
        <strain evidence="7 9">CECT 5118</strain>
    </source>
</reference>
<sequence>MISVIIPAHNEAKTLPACLAAIAAATVPPNGAEVIVVANGCTDDTAAVARTMAEDGAAMPYALRVIELSEGGKIGALNAGDAAASGDMRAYLDADVIIAPQMLTELASALSDAAPRYASGTVVIPESPSALTRAFARFYRTVPFLRDGVPGCGLYAVNRAGRARWKAFPDVIADDTFVRLNFTATERVKVTAPYDWPLVTGFGNLVRVRRRQDAGVAEIAAQFPELLQNDDKLPYRARDVLRNALHQPFSFAVYVAVRLAGKLGRNPTRWSRGR</sequence>